<comment type="caution">
    <text evidence="2">The sequence shown here is derived from an EMBL/GenBank/DDBJ whole genome shotgun (WGS) entry which is preliminary data.</text>
</comment>
<reference evidence="2 3" key="1">
    <citation type="journal article" name="Sci. Rep.">
        <title>Genome-scale phylogenetic analyses confirm Olpidium as the closest living zoosporic fungus to the non-flagellated, terrestrial fungi.</title>
        <authorList>
            <person name="Chang Y."/>
            <person name="Rochon D."/>
            <person name="Sekimoto S."/>
            <person name="Wang Y."/>
            <person name="Chovatia M."/>
            <person name="Sandor L."/>
            <person name="Salamov A."/>
            <person name="Grigoriev I.V."/>
            <person name="Stajich J.E."/>
            <person name="Spatafora J.W."/>
        </authorList>
    </citation>
    <scope>NUCLEOTIDE SEQUENCE [LARGE SCALE GENOMIC DNA]</scope>
    <source>
        <strain evidence="2">S191</strain>
    </source>
</reference>
<organism evidence="2 3">
    <name type="scientific">Olpidium bornovanus</name>
    <dbReference type="NCBI Taxonomy" id="278681"/>
    <lineage>
        <taxon>Eukaryota</taxon>
        <taxon>Fungi</taxon>
        <taxon>Fungi incertae sedis</taxon>
        <taxon>Olpidiomycota</taxon>
        <taxon>Olpidiomycotina</taxon>
        <taxon>Olpidiomycetes</taxon>
        <taxon>Olpidiales</taxon>
        <taxon>Olpidiaceae</taxon>
        <taxon>Olpidium</taxon>
    </lineage>
</organism>
<accession>A0A8H7ZYG9</accession>
<protein>
    <submittedName>
        <fullName evidence="2">Uncharacterized protein</fullName>
    </submittedName>
</protein>
<gene>
    <name evidence="2" type="ORF">BJ554DRAFT_6013</name>
</gene>
<keyword evidence="3" id="KW-1185">Reference proteome</keyword>
<dbReference type="EMBL" id="JAEFCI010003203">
    <property type="protein sequence ID" value="KAG5461741.1"/>
    <property type="molecule type" value="Genomic_DNA"/>
</dbReference>
<sequence length="263" mass="27308">MAENDPPYLHRRITLFVENNAFVLVAKARSAAKRPRFPNQTSNPPPPETLHIAFPSGDISVVRGPRLLVITGRASVGIIERNPDGPRSHPIYRLTKTAVLPMNAAQATALLDRHVRLFVPGFGLDTGTYSVAATFSPVDEQLSTPLRPASEAGAPALALQPGLLSEASSSFFQQSPASATAAGGTPNSSAGDISVEDVPLSGDATQSFSAAVTAAGRAGLSNMAGVKDMLRGRLGEMMQNAASIGQVISAVDDGRAAVDAENA</sequence>
<evidence type="ECO:0000256" key="1">
    <source>
        <dbReference type="SAM" id="MobiDB-lite"/>
    </source>
</evidence>
<evidence type="ECO:0000313" key="3">
    <source>
        <dbReference type="Proteomes" id="UP000673691"/>
    </source>
</evidence>
<dbReference type="AlphaFoldDB" id="A0A8H7ZYG9"/>
<dbReference type="Proteomes" id="UP000673691">
    <property type="component" value="Unassembled WGS sequence"/>
</dbReference>
<evidence type="ECO:0000313" key="2">
    <source>
        <dbReference type="EMBL" id="KAG5461741.1"/>
    </source>
</evidence>
<name>A0A8H7ZYG9_9FUNG</name>
<proteinExistence type="predicted"/>
<feature type="region of interest" description="Disordered" evidence="1">
    <location>
        <begin position="175"/>
        <end position="197"/>
    </location>
</feature>
<feature type="non-terminal residue" evidence="2">
    <location>
        <position position="263"/>
    </location>
</feature>